<proteinExistence type="inferred from homology"/>
<dbReference type="PANTHER" id="PTHR30121:SF12">
    <property type="entry name" value="TYPE IV SECRETION SYSTEM PROTEIN CAGE"/>
    <property type="match status" value="1"/>
</dbReference>
<keyword evidence="2" id="KW-0547">Nucleotide-binding</keyword>
<gene>
    <name evidence="8" type="ORF">LPB140_03685</name>
</gene>
<keyword evidence="3" id="KW-0067">ATP-binding</keyword>
<feature type="domain" description="TraG P-loop" evidence="7">
    <location>
        <begin position="573"/>
        <end position="724"/>
    </location>
</feature>
<dbReference type="PANTHER" id="PTHR30121">
    <property type="entry name" value="UNCHARACTERIZED PROTEIN YJGR-RELATED"/>
    <property type="match status" value="1"/>
</dbReference>
<evidence type="ECO:0000256" key="1">
    <source>
        <dbReference type="ARBA" id="ARBA00006512"/>
    </source>
</evidence>
<dbReference type="EMBL" id="CP018154">
    <property type="protein sequence ID" value="APG62063.1"/>
    <property type="molecule type" value="Genomic_DNA"/>
</dbReference>
<dbReference type="SUPFAM" id="SSF52540">
    <property type="entry name" value="P-loop containing nucleoside triphosphate hydrolases"/>
    <property type="match status" value="1"/>
</dbReference>
<protein>
    <recommendedName>
        <fullName evidence="5">Type IV secretion system protein virB4</fullName>
    </recommendedName>
</protein>
<dbReference type="Gene3D" id="3.40.50.300">
    <property type="entry name" value="P-loop containing nucleotide triphosphate hydrolases"/>
    <property type="match status" value="2"/>
</dbReference>
<evidence type="ECO:0000259" key="7">
    <source>
        <dbReference type="Pfam" id="PF19044"/>
    </source>
</evidence>
<dbReference type="InterPro" id="IPR027417">
    <property type="entry name" value="P-loop_NTPase"/>
</dbReference>
<keyword evidence="9" id="KW-1185">Reference proteome</keyword>
<dbReference type="InterPro" id="IPR051162">
    <property type="entry name" value="T4SS_component"/>
</dbReference>
<evidence type="ECO:0000313" key="8">
    <source>
        <dbReference type="EMBL" id="APG62063.1"/>
    </source>
</evidence>
<evidence type="ECO:0000256" key="4">
    <source>
        <dbReference type="ARBA" id="ARBA00023026"/>
    </source>
</evidence>
<evidence type="ECO:0000256" key="5">
    <source>
        <dbReference type="ARBA" id="ARBA00023635"/>
    </source>
</evidence>
<dbReference type="Pfam" id="PF03135">
    <property type="entry name" value="CagE_TrbE_VirB"/>
    <property type="match status" value="1"/>
</dbReference>
<organism evidence="8 9">
    <name type="scientific">Sphingorhabdus lutea</name>
    <dbReference type="NCBI Taxonomy" id="1913578"/>
    <lineage>
        <taxon>Bacteria</taxon>
        <taxon>Pseudomonadati</taxon>
        <taxon>Pseudomonadota</taxon>
        <taxon>Alphaproteobacteria</taxon>
        <taxon>Sphingomonadales</taxon>
        <taxon>Sphingomonadaceae</taxon>
        <taxon>Sphingorhabdus</taxon>
    </lineage>
</organism>
<evidence type="ECO:0000256" key="2">
    <source>
        <dbReference type="ARBA" id="ARBA00022741"/>
    </source>
</evidence>
<dbReference type="KEGG" id="sphl:LPB140_03685"/>
<feature type="domain" description="CagE TrbE VirB component of type IV transporter system central" evidence="6">
    <location>
        <begin position="181"/>
        <end position="386"/>
    </location>
</feature>
<sequence>MGKWIGAAAWNKKEARAGDRLPYARLIDEHIMLLRDGSVMTVIQVPGLLFETEDSAALNAHAATREVMLRSTLDARFILYHHVIRRRVEIDLMAEFDDPLSAHIDTRWKEKLSSGSLFVNDQFITLVRRPARGKTGIGERIAKMWSNKGKAQIEADPKDIRSLKATASGMIASLSAYDAQLLGNYTGLTGKLNNEILELLSAIYNGEMRPVRRPSPDVDIGHMLPYRRASFGLDAMELRGSGLPDFSSIISIKDYPDATSPGLMDGLLRLPYELVITESYAPSERQTARERMDLAIRRLRSVDEDAAAERGDIMAARDALANGHVGFGDHHLTVQVRCADLRQLDDASAACAAALADIGAIAVREDINLEPAFWAQFPGNEQYIVRRALISTANMASFGSLHGFAQGQSVGNHWGDAVTLLETTSATPFFFNFHHGDLGNFSVIGPSGSGKTVVMNFLAAQAQKFKPRTILFDKDRGAELFVRAIGGRYDRICPGEPTGFNPLSLVDTARNRAFLRDWFAILLNANGPEELAMIAEAVDASYANDPALRQLRYFKELLSGVRRPKSGDLPDRLSAWIMEGEHHWLFDNVDDQLDMAHNILGFDMTALLENPKLRTPTMMYLFHRIEERLDGNPTMILIDEGWKALDDEVFAARIRDWLKTLRKRNALVGFATQSARDALDSRISTALVEQTATMIFMPNSRARAEDYCDGFGLTEHELALIRTLPNNSRCFLVRQPDASVVVRLDLGHAPEILTILSGRENSVRRLDHLRAAKGDNPAKWFFDLTGHIWPGPLPTDEIESIESQNIGCNLDELPLQRAIK</sequence>
<dbReference type="GO" id="GO:0005524">
    <property type="term" value="F:ATP binding"/>
    <property type="evidence" value="ECO:0007669"/>
    <property type="project" value="UniProtKB-KW"/>
</dbReference>
<evidence type="ECO:0000313" key="9">
    <source>
        <dbReference type="Proteomes" id="UP000242561"/>
    </source>
</evidence>
<dbReference type="InterPro" id="IPR018145">
    <property type="entry name" value="CagE_TrbE_VirB_cntrl_dom"/>
</dbReference>
<evidence type="ECO:0000256" key="3">
    <source>
        <dbReference type="ARBA" id="ARBA00022840"/>
    </source>
</evidence>
<dbReference type="Proteomes" id="UP000242561">
    <property type="component" value="Chromosome"/>
</dbReference>
<dbReference type="InterPro" id="IPR043964">
    <property type="entry name" value="P-loop_TraG"/>
</dbReference>
<accession>A0A1L3JAG9</accession>
<evidence type="ECO:0000259" key="6">
    <source>
        <dbReference type="Pfam" id="PF03135"/>
    </source>
</evidence>
<dbReference type="NCBIfam" id="TIGR00929">
    <property type="entry name" value="VirB4_CagE"/>
    <property type="match status" value="1"/>
</dbReference>
<dbReference type="RefSeq" id="WP_072558712.1">
    <property type="nucleotide sequence ID" value="NZ_CP018154.1"/>
</dbReference>
<dbReference type="STRING" id="1913578.LPB140_03685"/>
<dbReference type="AlphaFoldDB" id="A0A1L3JAG9"/>
<dbReference type="InterPro" id="IPR004346">
    <property type="entry name" value="CagE_TrbE_VirB"/>
</dbReference>
<dbReference type="OrthoDB" id="9816422at2"/>
<keyword evidence="4" id="KW-0843">Virulence</keyword>
<comment type="similarity">
    <text evidence="1">Belongs to the TrbE/VirB4 family.</text>
</comment>
<dbReference type="Pfam" id="PF19044">
    <property type="entry name" value="P-loop_TraG"/>
    <property type="match status" value="1"/>
</dbReference>
<name>A0A1L3JAG9_9SPHN</name>
<reference evidence="8 9" key="1">
    <citation type="submission" date="2016-11" db="EMBL/GenBank/DDBJ databases">
        <title>Sphingorhabdus sp. LPB0140, isolated from marine environment.</title>
        <authorList>
            <person name="Kim E."/>
            <person name="Yi H."/>
        </authorList>
    </citation>
    <scope>NUCLEOTIDE SEQUENCE [LARGE SCALE GENOMIC DNA]</scope>
    <source>
        <strain evidence="8 9">LPB0140</strain>
    </source>
</reference>